<dbReference type="InterPro" id="IPR019758">
    <property type="entry name" value="Pept_S26A_signal_pept_1_CS"/>
</dbReference>
<dbReference type="PROSITE" id="PS00760">
    <property type="entry name" value="SPASE_I_2"/>
    <property type="match status" value="1"/>
</dbReference>
<gene>
    <name evidence="9" type="ORF">B5M47_01770</name>
</gene>
<dbReference type="PROSITE" id="PS00761">
    <property type="entry name" value="SPASE_I_3"/>
    <property type="match status" value="1"/>
</dbReference>
<sequence length="206" mass="23212">MSNQELSMDPAISRPRPNVHQGPSSTNRKSPLWEIAQTALLAFILAQLLVHYIVQPHHVKGASMEPNFADGDYILTDKLTYRFRPPARGEVIVFHSPKTPKTEFIKRIIGLPGDTVEIRGNKIYINGRELVETYLPYPSLAYGPNKIRGAESITVPEGSYFVLGDNRGNSYDSRYFGVIARSDIEGRTIFRYWPISEVKAITSPSY</sequence>
<dbReference type="Proteomes" id="UP000192520">
    <property type="component" value="Unassembled WGS sequence"/>
</dbReference>
<evidence type="ECO:0000256" key="1">
    <source>
        <dbReference type="ARBA" id="ARBA00000677"/>
    </source>
</evidence>
<dbReference type="SUPFAM" id="SSF51306">
    <property type="entry name" value="LexA/Signal peptidase"/>
    <property type="match status" value="1"/>
</dbReference>
<feature type="active site" evidence="5">
    <location>
        <position position="106"/>
    </location>
</feature>
<evidence type="ECO:0000256" key="6">
    <source>
        <dbReference type="RuleBase" id="RU362042"/>
    </source>
</evidence>
<dbReference type="STRING" id="1968527.B5M47_01770"/>
<evidence type="ECO:0000256" key="5">
    <source>
        <dbReference type="PIRSR" id="PIRSR600223-1"/>
    </source>
</evidence>
<reference evidence="10" key="1">
    <citation type="submission" date="2017-03" db="EMBL/GenBank/DDBJ databases">
        <title>Novel pathways for hydrocarbon cycling and metabolic interdependencies in hydrothermal sediment communities.</title>
        <authorList>
            <person name="Dombrowski N."/>
            <person name="Seitz K."/>
            <person name="Teske A."/>
            <person name="Baker B."/>
        </authorList>
    </citation>
    <scope>NUCLEOTIDE SEQUENCE [LARGE SCALE GENOMIC DNA]</scope>
</reference>
<dbReference type="NCBIfam" id="TIGR02227">
    <property type="entry name" value="sigpep_I_bact"/>
    <property type="match status" value="1"/>
</dbReference>
<dbReference type="EMBL" id="MZGJ01000007">
    <property type="protein sequence ID" value="OQX51147.1"/>
    <property type="molecule type" value="Genomic_DNA"/>
</dbReference>
<name>A0A1W9NYB5_UNCC3</name>
<dbReference type="Pfam" id="PF10502">
    <property type="entry name" value="Peptidase_S26"/>
    <property type="match status" value="1"/>
</dbReference>
<comment type="caution">
    <text evidence="9">The sequence shown here is derived from an EMBL/GenBank/DDBJ whole genome shotgun (WGS) entry which is preliminary data.</text>
</comment>
<dbReference type="GO" id="GO:0016020">
    <property type="term" value="C:membrane"/>
    <property type="evidence" value="ECO:0007669"/>
    <property type="project" value="UniProtKB-SubCell"/>
</dbReference>
<feature type="region of interest" description="Disordered" evidence="7">
    <location>
        <begin position="1"/>
        <end position="28"/>
    </location>
</feature>
<evidence type="ECO:0000256" key="7">
    <source>
        <dbReference type="SAM" id="MobiDB-lite"/>
    </source>
</evidence>
<feature type="active site" evidence="5">
    <location>
        <position position="63"/>
    </location>
</feature>
<comment type="subcellular location">
    <subcellularLocation>
        <location evidence="6">Membrane</location>
        <topology evidence="6">Single-pass type II membrane protein</topology>
    </subcellularLocation>
</comment>
<dbReference type="CDD" id="cd06530">
    <property type="entry name" value="S26_SPase_I"/>
    <property type="match status" value="1"/>
</dbReference>
<dbReference type="GO" id="GO:0009003">
    <property type="term" value="F:signal peptidase activity"/>
    <property type="evidence" value="ECO:0007669"/>
    <property type="project" value="UniProtKB-EC"/>
</dbReference>
<dbReference type="PANTHER" id="PTHR43390">
    <property type="entry name" value="SIGNAL PEPTIDASE I"/>
    <property type="match status" value="1"/>
</dbReference>
<keyword evidence="4 6" id="KW-0378">Hydrolase</keyword>
<comment type="catalytic activity">
    <reaction evidence="1 6">
        <text>Cleavage of hydrophobic, N-terminal signal or leader sequences from secreted and periplasmic proteins.</text>
        <dbReference type="EC" id="3.4.21.89"/>
    </reaction>
</comment>
<dbReference type="PANTHER" id="PTHR43390:SF1">
    <property type="entry name" value="CHLOROPLAST PROCESSING PEPTIDASE"/>
    <property type="match status" value="1"/>
</dbReference>
<evidence type="ECO:0000313" key="9">
    <source>
        <dbReference type="EMBL" id="OQX51147.1"/>
    </source>
</evidence>
<dbReference type="GO" id="GO:0004252">
    <property type="term" value="F:serine-type endopeptidase activity"/>
    <property type="evidence" value="ECO:0007669"/>
    <property type="project" value="InterPro"/>
</dbReference>
<dbReference type="InterPro" id="IPR036286">
    <property type="entry name" value="LexA/Signal_pep-like_sf"/>
</dbReference>
<protein>
    <recommendedName>
        <fullName evidence="3 6">Signal peptidase I</fullName>
        <ecNumber evidence="3 6">3.4.21.89</ecNumber>
    </recommendedName>
</protein>
<keyword evidence="6" id="KW-0645">Protease</keyword>
<dbReference type="GO" id="GO:0006465">
    <property type="term" value="P:signal peptide processing"/>
    <property type="evidence" value="ECO:0007669"/>
    <property type="project" value="InterPro"/>
</dbReference>
<dbReference type="AlphaFoldDB" id="A0A1W9NYB5"/>
<evidence type="ECO:0000256" key="3">
    <source>
        <dbReference type="ARBA" id="ARBA00013208"/>
    </source>
</evidence>
<dbReference type="Gene3D" id="2.10.109.10">
    <property type="entry name" value="Umud Fragment, subunit A"/>
    <property type="match status" value="1"/>
</dbReference>
<evidence type="ECO:0000313" key="10">
    <source>
        <dbReference type="Proteomes" id="UP000192520"/>
    </source>
</evidence>
<comment type="similarity">
    <text evidence="2 6">Belongs to the peptidase S26 family.</text>
</comment>
<dbReference type="InterPro" id="IPR019533">
    <property type="entry name" value="Peptidase_S26"/>
</dbReference>
<accession>A0A1W9NYB5</accession>
<dbReference type="PRINTS" id="PR00727">
    <property type="entry name" value="LEADERPTASE"/>
</dbReference>
<dbReference type="EC" id="3.4.21.89" evidence="3 6"/>
<organism evidence="9 10">
    <name type="scientific">candidate division CPR3 bacterium 4484_211</name>
    <dbReference type="NCBI Taxonomy" id="1968527"/>
    <lineage>
        <taxon>Bacteria</taxon>
        <taxon>Bacteria division CPR3</taxon>
    </lineage>
</organism>
<dbReference type="InterPro" id="IPR000223">
    <property type="entry name" value="Pept_S26A_signal_pept_1"/>
</dbReference>
<proteinExistence type="inferred from homology"/>
<evidence type="ECO:0000259" key="8">
    <source>
        <dbReference type="Pfam" id="PF10502"/>
    </source>
</evidence>
<dbReference type="InterPro" id="IPR019757">
    <property type="entry name" value="Pept_S26A_signal_pept_1_Lys-AS"/>
</dbReference>
<evidence type="ECO:0000256" key="4">
    <source>
        <dbReference type="ARBA" id="ARBA00022801"/>
    </source>
</evidence>
<feature type="domain" description="Peptidase S26" evidence="8">
    <location>
        <begin position="33"/>
        <end position="193"/>
    </location>
</feature>
<evidence type="ECO:0000256" key="2">
    <source>
        <dbReference type="ARBA" id="ARBA00009370"/>
    </source>
</evidence>